<name>D2VUN8_NAEGR</name>
<keyword evidence="3" id="KW-1185">Reference proteome</keyword>
<proteinExistence type="predicted"/>
<dbReference type="RefSeq" id="XP_002672229.1">
    <property type="nucleotide sequence ID" value="XM_002672183.1"/>
</dbReference>
<evidence type="ECO:0000313" key="3">
    <source>
        <dbReference type="Proteomes" id="UP000006671"/>
    </source>
</evidence>
<evidence type="ECO:0000256" key="1">
    <source>
        <dbReference type="SAM" id="MobiDB-lite"/>
    </source>
</evidence>
<feature type="compositionally biased region" description="Polar residues" evidence="1">
    <location>
        <begin position="72"/>
        <end position="84"/>
    </location>
</feature>
<organism evidence="3">
    <name type="scientific">Naegleria gruberi</name>
    <name type="common">Amoeba</name>
    <dbReference type="NCBI Taxonomy" id="5762"/>
    <lineage>
        <taxon>Eukaryota</taxon>
        <taxon>Discoba</taxon>
        <taxon>Heterolobosea</taxon>
        <taxon>Tetramitia</taxon>
        <taxon>Eutetramitia</taxon>
        <taxon>Vahlkampfiidae</taxon>
        <taxon>Naegleria</taxon>
    </lineage>
</organism>
<dbReference type="OMA" id="FEYKRRQ"/>
<feature type="region of interest" description="Disordered" evidence="1">
    <location>
        <begin position="1"/>
        <end position="84"/>
    </location>
</feature>
<feature type="compositionally biased region" description="Acidic residues" evidence="1">
    <location>
        <begin position="42"/>
        <end position="57"/>
    </location>
</feature>
<dbReference type="GeneID" id="8850913"/>
<accession>D2VUN8</accession>
<reference evidence="2 3" key="1">
    <citation type="journal article" date="2010" name="Cell">
        <title>The genome of Naegleria gruberi illuminates early eukaryotic versatility.</title>
        <authorList>
            <person name="Fritz-Laylin L.K."/>
            <person name="Prochnik S.E."/>
            <person name="Ginger M.L."/>
            <person name="Dacks J.B."/>
            <person name="Carpenter M.L."/>
            <person name="Field M.C."/>
            <person name="Kuo A."/>
            <person name="Paredez A."/>
            <person name="Chapman J."/>
            <person name="Pham J."/>
            <person name="Shu S."/>
            <person name="Neupane R."/>
            <person name="Cipriano M."/>
            <person name="Mancuso J."/>
            <person name="Tu H."/>
            <person name="Salamov A."/>
            <person name="Lindquist E."/>
            <person name="Shapiro H."/>
            <person name="Lucas S."/>
            <person name="Grigoriev I.V."/>
            <person name="Cande W.Z."/>
            <person name="Fulton C."/>
            <person name="Rokhsar D.S."/>
            <person name="Dawson S.C."/>
        </authorList>
    </citation>
    <scope>NUCLEOTIDE SEQUENCE [LARGE SCALE GENOMIC DNA]</scope>
    <source>
        <strain evidence="2 3">NEG-M</strain>
    </source>
</reference>
<dbReference type="EMBL" id="GG738899">
    <property type="protein sequence ID" value="EFC39485.1"/>
    <property type="molecule type" value="Genomic_DNA"/>
</dbReference>
<feature type="compositionally biased region" description="Basic and acidic residues" evidence="1">
    <location>
        <begin position="27"/>
        <end position="41"/>
    </location>
</feature>
<dbReference type="KEGG" id="ngr:NAEGRDRAFT_72730"/>
<dbReference type="AlphaFoldDB" id="D2VUN8"/>
<feature type="compositionally biased region" description="Polar residues" evidence="1">
    <location>
        <begin position="1"/>
        <end position="13"/>
    </location>
</feature>
<dbReference type="VEuPathDB" id="AmoebaDB:NAEGRDRAFT_72730"/>
<protein>
    <submittedName>
        <fullName evidence="2">Predicted protein</fullName>
    </submittedName>
</protein>
<evidence type="ECO:0000313" key="2">
    <source>
        <dbReference type="EMBL" id="EFC39485.1"/>
    </source>
</evidence>
<sequence>MNPYNNFQTSYFQSDFHPDNYNNSGENPKRKRDEYESYKFIDDEEQISSDSEEDEELQLMQGYQPDRKRTKSSTSTIPSTNLHNNLSLQSPQQHFLNNNNNIHHHNNESGSIVENNQEDVIDGDCMMDDEESYLQQEEPSLFVPPNLQNDPYSIQQFEYKRRQVYNHYRIEKERKMEEIELKQSMKQGETNFRLNPILRYLHNERKNRINSPFE</sequence>
<dbReference type="InParanoid" id="D2VUN8"/>
<dbReference type="Proteomes" id="UP000006671">
    <property type="component" value="Unassembled WGS sequence"/>
</dbReference>
<gene>
    <name evidence="2" type="ORF">NAEGRDRAFT_72730</name>
</gene>